<reference evidence="4 5" key="1">
    <citation type="submission" date="2023-07" db="EMBL/GenBank/DDBJ databases">
        <title>Sorghum-associated microbial communities from plants grown in Nebraska, USA.</title>
        <authorList>
            <person name="Schachtman D."/>
        </authorList>
    </citation>
    <scope>NUCLEOTIDE SEQUENCE [LARGE SCALE GENOMIC DNA]</scope>
    <source>
        <strain evidence="4 5">584</strain>
    </source>
</reference>
<keyword evidence="1" id="KW-0808">Transferase</keyword>
<dbReference type="CDD" id="cd04301">
    <property type="entry name" value="NAT_SF"/>
    <property type="match status" value="1"/>
</dbReference>
<dbReference type="Proteomes" id="UP001262410">
    <property type="component" value="Unassembled WGS sequence"/>
</dbReference>
<dbReference type="RefSeq" id="WP_309792254.1">
    <property type="nucleotide sequence ID" value="NZ_JAVDPW010000002.1"/>
</dbReference>
<accession>A0ABU1JJS6</accession>
<keyword evidence="5" id="KW-1185">Reference proteome</keyword>
<feature type="domain" description="N-acetyltransferase" evidence="3">
    <location>
        <begin position="104"/>
        <end position="235"/>
    </location>
</feature>
<keyword evidence="2" id="KW-0012">Acyltransferase</keyword>
<evidence type="ECO:0000313" key="5">
    <source>
        <dbReference type="Proteomes" id="UP001262410"/>
    </source>
</evidence>
<protein>
    <submittedName>
        <fullName evidence="4">GNAT family acetyltransferase</fullName>
    </submittedName>
</protein>
<gene>
    <name evidence="4" type="ORF">E9232_000776</name>
</gene>
<dbReference type="PANTHER" id="PTHR43420:SF3">
    <property type="entry name" value="N-ACETYLTRANSFERASE DOMAIN-CONTAINING PROTEIN"/>
    <property type="match status" value="1"/>
</dbReference>
<sequence>MTIRTLSARDEAALDRPIWSALTSKHRSLALGGDRARRYPSDIAPFAAVADVSPEAVSDLRALAADGPVALQTLTSVDALDGFEVKSRLVLRQMIALGDSPDGPDVSPVLLGESDVPAMLELTALTKPGPFFPRTYQLGRYIGIRDGDRLAAMAGERMHLDGYTEISAVCVHPDDRGKGHAQLLMKSLMQTISERGETPILHVLEGNLGAIALYERLGFVIRTTLHLAIMQRSDMAG</sequence>
<evidence type="ECO:0000259" key="3">
    <source>
        <dbReference type="PROSITE" id="PS51186"/>
    </source>
</evidence>
<dbReference type="InterPro" id="IPR013653">
    <property type="entry name" value="GCN5-like_dom"/>
</dbReference>
<dbReference type="EMBL" id="JAVDPW010000002">
    <property type="protein sequence ID" value="MDR6288269.1"/>
    <property type="molecule type" value="Genomic_DNA"/>
</dbReference>
<evidence type="ECO:0000256" key="2">
    <source>
        <dbReference type="ARBA" id="ARBA00023315"/>
    </source>
</evidence>
<dbReference type="SUPFAM" id="SSF55729">
    <property type="entry name" value="Acyl-CoA N-acyltransferases (Nat)"/>
    <property type="match status" value="1"/>
</dbReference>
<dbReference type="PROSITE" id="PS51186">
    <property type="entry name" value="GNAT"/>
    <property type="match status" value="1"/>
</dbReference>
<dbReference type="PANTHER" id="PTHR43420">
    <property type="entry name" value="ACETYLTRANSFERASE"/>
    <property type="match status" value="1"/>
</dbReference>
<evidence type="ECO:0000256" key="1">
    <source>
        <dbReference type="ARBA" id="ARBA00022679"/>
    </source>
</evidence>
<dbReference type="InterPro" id="IPR016181">
    <property type="entry name" value="Acyl_CoA_acyltransferase"/>
</dbReference>
<dbReference type="Gene3D" id="3.40.630.30">
    <property type="match status" value="1"/>
</dbReference>
<dbReference type="InterPro" id="IPR000182">
    <property type="entry name" value="GNAT_dom"/>
</dbReference>
<dbReference type="Pfam" id="PF08445">
    <property type="entry name" value="FR47"/>
    <property type="match status" value="1"/>
</dbReference>
<comment type="caution">
    <text evidence="4">The sequence shown here is derived from an EMBL/GenBank/DDBJ whole genome shotgun (WGS) entry which is preliminary data.</text>
</comment>
<organism evidence="4 5">
    <name type="scientific">Inquilinus ginsengisoli</name>
    <dbReference type="NCBI Taxonomy" id="363840"/>
    <lineage>
        <taxon>Bacteria</taxon>
        <taxon>Pseudomonadati</taxon>
        <taxon>Pseudomonadota</taxon>
        <taxon>Alphaproteobacteria</taxon>
        <taxon>Rhodospirillales</taxon>
        <taxon>Rhodospirillaceae</taxon>
        <taxon>Inquilinus</taxon>
    </lineage>
</organism>
<proteinExistence type="predicted"/>
<name>A0ABU1JJS6_9PROT</name>
<evidence type="ECO:0000313" key="4">
    <source>
        <dbReference type="EMBL" id="MDR6288269.1"/>
    </source>
</evidence>
<dbReference type="InterPro" id="IPR050680">
    <property type="entry name" value="YpeA/RimI_acetyltransf"/>
</dbReference>